<dbReference type="EMBL" id="JAUSRB010000002">
    <property type="protein sequence ID" value="MDP9864454.1"/>
    <property type="molecule type" value="Genomic_DNA"/>
</dbReference>
<reference evidence="2 3" key="1">
    <citation type="submission" date="2023-07" db="EMBL/GenBank/DDBJ databases">
        <title>Sequencing the genomes of 1000 actinobacteria strains.</title>
        <authorList>
            <person name="Klenk H.-P."/>
        </authorList>
    </citation>
    <scope>NUCLEOTIDE SEQUENCE [LARGE SCALE GENOMIC DNA]</scope>
    <source>
        <strain evidence="2 3">DSM 44109</strain>
    </source>
</reference>
<name>A0ABT9R6P2_9ACTN</name>
<comment type="caution">
    <text evidence="2">The sequence shown here is derived from an EMBL/GenBank/DDBJ whole genome shotgun (WGS) entry which is preliminary data.</text>
</comment>
<dbReference type="InterPro" id="IPR032710">
    <property type="entry name" value="NTF2-like_dom_sf"/>
</dbReference>
<gene>
    <name evidence="2" type="ORF">J2S55_003720</name>
</gene>
<feature type="region of interest" description="Disordered" evidence="1">
    <location>
        <begin position="1"/>
        <end position="34"/>
    </location>
</feature>
<dbReference type="Gene3D" id="3.10.450.50">
    <property type="match status" value="1"/>
</dbReference>
<dbReference type="RefSeq" id="WP_306862314.1">
    <property type="nucleotide sequence ID" value="NZ_JAUSRB010000002.1"/>
</dbReference>
<keyword evidence="3" id="KW-1185">Reference proteome</keyword>
<dbReference type="SUPFAM" id="SSF54427">
    <property type="entry name" value="NTF2-like"/>
    <property type="match status" value="1"/>
</dbReference>
<accession>A0ABT9R6P2</accession>
<dbReference type="Proteomes" id="UP001230426">
    <property type="component" value="Unassembled WGS sequence"/>
</dbReference>
<sequence>MTAPRRTAGGTAGDVPGEAAATGAHGTASGNPRGAADAAACRAEIVRLHGIIEGWLSGRTPRTAGEFAAFAQAHLPDFTLSGPDGASLTRGQVLAWVEAAHGRVPGIEIRIREVELVAAAGPLLVAAYQEWQYGTGADRNRRATVVFLRDPDAPHGLRWRHLHETWTPEP</sequence>
<evidence type="ECO:0000313" key="3">
    <source>
        <dbReference type="Proteomes" id="UP001230426"/>
    </source>
</evidence>
<feature type="compositionally biased region" description="Low complexity" evidence="1">
    <location>
        <begin position="19"/>
        <end position="28"/>
    </location>
</feature>
<evidence type="ECO:0008006" key="4">
    <source>
        <dbReference type="Google" id="ProtNLM"/>
    </source>
</evidence>
<protein>
    <recommendedName>
        <fullName evidence="4">DUF4440 domain-containing protein</fullName>
    </recommendedName>
</protein>
<evidence type="ECO:0000256" key="1">
    <source>
        <dbReference type="SAM" id="MobiDB-lite"/>
    </source>
</evidence>
<organism evidence="2 3">
    <name type="scientific">Streptosporangium brasiliense</name>
    <dbReference type="NCBI Taxonomy" id="47480"/>
    <lineage>
        <taxon>Bacteria</taxon>
        <taxon>Bacillati</taxon>
        <taxon>Actinomycetota</taxon>
        <taxon>Actinomycetes</taxon>
        <taxon>Streptosporangiales</taxon>
        <taxon>Streptosporangiaceae</taxon>
        <taxon>Streptosporangium</taxon>
    </lineage>
</organism>
<proteinExistence type="predicted"/>
<evidence type="ECO:0000313" key="2">
    <source>
        <dbReference type="EMBL" id="MDP9864454.1"/>
    </source>
</evidence>